<dbReference type="PANTHER" id="PTHR12894">
    <property type="entry name" value="CNH DOMAIN CONTAINING"/>
    <property type="match status" value="1"/>
</dbReference>
<dbReference type="InterPro" id="IPR000547">
    <property type="entry name" value="Clathrin_H-chain/VPS_repeat"/>
</dbReference>
<dbReference type="Pfam" id="PF10367">
    <property type="entry name" value="zf-Vps39_C"/>
    <property type="match status" value="1"/>
</dbReference>
<evidence type="ECO:0000256" key="6">
    <source>
        <dbReference type="SAM" id="MobiDB-lite"/>
    </source>
</evidence>
<dbReference type="AlphaFoldDB" id="A0A9D5DAP6"/>
<evidence type="ECO:0000256" key="5">
    <source>
        <dbReference type="PROSITE-ProRule" id="PRU01006"/>
    </source>
</evidence>
<evidence type="ECO:0000256" key="2">
    <source>
        <dbReference type="ARBA" id="ARBA00022448"/>
    </source>
</evidence>
<dbReference type="InterPro" id="IPR019453">
    <property type="entry name" value="VPS39/TGFA1_Znf"/>
</dbReference>
<keyword evidence="4" id="KW-0653">Protein transport</keyword>
<dbReference type="GO" id="GO:0006914">
    <property type="term" value="P:autophagy"/>
    <property type="evidence" value="ECO:0007669"/>
    <property type="project" value="TreeGrafter"/>
</dbReference>
<proteinExistence type="predicted"/>
<feature type="domain" description="CNH" evidence="7">
    <location>
        <begin position="16"/>
        <end position="289"/>
    </location>
</feature>
<dbReference type="InterPro" id="IPR019452">
    <property type="entry name" value="VPS39/TGF_beta_rcpt-assoc_1"/>
</dbReference>
<dbReference type="OrthoDB" id="5325112at2759"/>
<dbReference type="PROSITE" id="PS50236">
    <property type="entry name" value="CHCR"/>
    <property type="match status" value="1"/>
</dbReference>
<feature type="repeat" description="CHCR" evidence="5">
    <location>
        <begin position="617"/>
        <end position="788"/>
    </location>
</feature>
<name>A0A9D5DAP6_9LILI</name>
<keyword evidence="2" id="KW-0813">Transport</keyword>
<comment type="subcellular location">
    <subcellularLocation>
        <location evidence="1">Cytoplasm</location>
    </subcellularLocation>
</comment>
<evidence type="ECO:0000259" key="7">
    <source>
        <dbReference type="PROSITE" id="PS50219"/>
    </source>
</evidence>
<reference evidence="8" key="2">
    <citation type="journal article" date="2022" name="Hortic Res">
        <title>The genome of Dioscorea zingiberensis sheds light on the biosynthesis, origin and evolution of the medicinally important diosgenin saponins.</title>
        <authorList>
            <person name="Li Y."/>
            <person name="Tan C."/>
            <person name="Li Z."/>
            <person name="Guo J."/>
            <person name="Li S."/>
            <person name="Chen X."/>
            <person name="Wang C."/>
            <person name="Dai X."/>
            <person name="Yang H."/>
            <person name="Song W."/>
            <person name="Hou L."/>
            <person name="Xu J."/>
            <person name="Tong Z."/>
            <person name="Xu A."/>
            <person name="Yuan X."/>
            <person name="Wang W."/>
            <person name="Yang Q."/>
            <person name="Chen L."/>
            <person name="Sun Z."/>
            <person name="Wang K."/>
            <person name="Pan B."/>
            <person name="Chen J."/>
            <person name="Bao Y."/>
            <person name="Liu F."/>
            <person name="Qi X."/>
            <person name="Gang D.R."/>
            <person name="Wen J."/>
            <person name="Li J."/>
        </authorList>
    </citation>
    <scope>NUCLEOTIDE SEQUENCE</scope>
    <source>
        <strain evidence="8">Dzin_1.0</strain>
    </source>
</reference>
<feature type="region of interest" description="Disordered" evidence="6">
    <location>
        <begin position="832"/>
        <end position="858"/>
    </location>
</feature>
<comment type="caution">
    <text evidence="8">The sequence shown here is derived from an EMBL/GenBank/DDBJ whole genome shotgun (WGS) entry which is preliminary data.</text>
</comment>
<dbReference type="Pfam" id="PF00780">
    <property type="entry name" value="CNH"/>
    <property type="match status" value="1"/>
</dbReference>
<dbReference type="InterPro" id="IPR032914">
    <property type="entry name" value="Vam6/VPS39/TRAP1"/>
</dbReference>
<dbReference type="GO" id="GO:0016020">
    <property type="term" value="C:membrane"/>
    <property type="evidence" value="ECO:0007669"/>
    <property type="project" value="TreeGrafter"/>
</dbReference>
<evidence type="ECO:0000256" key="3">
    <source>
        <dbReference type="ARBA" id="ARBA00022490"/>
    </source>
</evidence>
<evidence type="ECO:0000256" key="4">
    <source>
        <dbReference type="ARBA" id="ARBA00022927"/>
    </source>
</evidence>
<dbReference type="GO" id="GO:0005737">
    <property type="term" value="C:cytoplasm"/>
    <property type="evidence" value="ECO:0007669"/>
    <property type="project" value="UniProtKB-SubCell"/>
</dbReference>
<protein>
    <recommendedName>
        <fullName evidence="7">CNH domain-containing protein</fullName>
    </recommendedName>
</protein>
<evidence type="ECO:0000313" key="9">
    <source>
        <dbReference type="Proteomes" id="UP001085076"/>
    </source>
</evidence>
<dbReference type="EMBL" id="JAGGNH010000001">
    <property type="protein sequence ID" value="KAJ0988431.1"/>
    <property type="molecule type" value="Genomic_DNA"/>
</dbReference>
<dbReference type="PANTHER" id="PTHR12894:SF27">
    <property type="entry name" value="TRANSFORMING GROWTH FACTOR-BETA RECEPTOR-ASSOCIATED PROTEIN 1"/>
    <property type="match status" value="1"/>
</dbReference>
<dbReference type="GO" id="GO:0034058">
    <property type="term" value="P:endosomal vesicle fusion"/>
    <property type="evidence" value="ECO:0007669"/>
    <property type="project" value="TreeGrafter"/>
</dbReference>
<reference evidence="8" key="1">
    <citation type="submission" date="2021-03" db="EMBL/GenBank/DDBJ databases">
        <authorList>
            <person name="Li Z."/>
            <person name="Yang C."/>
        </authorList>
    </citation>
    <scope>NUCLEOTIDE SEQUENCE</scope>
    <source>
        <strain evidence="8">Dzin_1.0</strain>
        <tissue evidence="8">Leaf</tissue>
    </source>
</reference>
<sequence>MVHCAYESVELVKACPARIEAVVSYGPKLLLGCSDGSLRIYSPSSIFDESPSAAGASDSEIRRETYAAERTMSGFWKRAPLAMEVCRSRDLLLSLSEWVALHRLPNLETVVAVGKTKGANVYSWDDRRGFLCVGRQKRVGIYRLDGGREFVEVKEFSVPDVVKSMSWCGENICLGIKREYMIMNSTTGVLSEVFPSGRIAPPLVVPLPSGNLLLGKDNIGVFVDQNGKLLQDGRICWSEAPASVVIDKPYALARLPRHIEIRSLRAPYPLVQTVALRDVHLLLHSSNCVIAARGNSVHGFLPVSLGAQIVQLTASGDFEEALALCKLLPPEDSTLRAAKEGSIHIRYGHQLFENGSYEESMEQFLAAQVDLTYVLSLYPSILLPKAVNLAEPEMDLPDGSQLLRVSSDASDEQLQEPDDKSMLEVKKMNHNALMALVKYLQKKRYGIIERAAAEVTEEVVSDAVQDSIMSSDPYKSKSTSKKRGHTHVCSIARETATILDTALLQALFLTGQSSVAVELLKGPNYCDLKISEEFLKERNQITLLLELYKCNEMHREALKLLNQLVDESKSEHTNSELTQKFRPEMIIDYLKPLCRTDPMLVLEFSTNVLESCPTETIDLYLSGNVPADLVNSYLKKHAPKLQSTYLELMLSMSVNEINMHLQNELVQIYLSEVLDWYKDLSQQQQWDEKSYSATRKKLLSALDGISGYNAESLLKRLPTDALYEERAVLLGKMNQHQLALSLYVHKLQLPELALAYCDRVYEAALHQASRSLSNIYLTLLQIYLNPQKITKEFEQRTINPVLSQNAANQKVGSAKPRGGRMSRKVAEIEGADDIRISPSSTDSGRSDGDGDEINGEGGPIMSNEALDLLSQRWDRINGAQALRLLPRETKLQNLLPFLEPLLKKSSEGYRNYSVIKNLRFAENLQVREDLHKHRRTVVKIDGDSTCSLCHKRIGSSVFAVYPNGKTLVHFVCFRDSQNIKAVRGTQLKKQF</sequence>
<accession>A0A9D5DAP6</accession>
<evidence type="ECO:0000313" key="8">
    <source>
        <dbReference type="EMBL" id="KAJ0988431.1"/>
    </source>
</evidence>
<dbReference type="InterPro" id="IPR001180">
    <property type="entry name" value="CNH_dom"/>
</dbReference>
<dbReference type="GO" id="GO:0006886">
    <property type="term" value="P:intracellular protein transport"/>
    <property type="evidence" value="ECO:0007669"/>
    <property type="project" value="UniProtKB-UniRule"/>
</dbReference>
<organism evidence="8 9">
    <name type="scientific">Dioscorea zingiberensis</name>
    <dbReference type="NCBI Taxonomy" id="325984"/>
    <lineage>
        <taxon>Eukaryota</taxon>
        <taxon>Viridiplantae</taxon>
        <taxon>Streptophyta</taxon>
        <taxon>Embryophyta</taxon>
        <taxon>Tracheophyta</taxon>
        <taxon>Spermatophyta</taxon>
        <taxon>Magnoliopsida</taxon>
        <taxon>Liliopsida</taxon>
        <taxon>Dioscoreales</taxon>
        <taxon>Dioscoreaceae</taxon>
        <taxon>Dioscorea</taxon>
    </lineage>
</organism>
<evidence type="ECO:0000256" key="1">
    <source>
        <dbReference type="ARBA" id="ARBA00004496"/>
    </source>
</evidence>
<keyword evidence="9" id="KW-1185">Reference proteome</keyword>
<keyword evidence="3" id="KW-0963">Cytoplasm</keyword>
<dbReference type="Proteomes" id="UP001085076">
    <property type="component" value="Miscellaneous, Linkage group lg01"/>
</dbReference>
<dbReference type="Pfam" id="PF10366">
    <property type="entry name" value="Vps39_1"/>
    <property type="match status" value="1"/>
</dbReference>
<gene>
    <name evidence="8" type="ORF">J5N97_006787</name>
</gene>
<dbReference type="PROSITE" id="PS50219">
    <property type="entry name" value="CNH"/>
    <property type="match status" value="1"/>
</dbReference>